<dbReference type="InterPro" id="IPR039426">
    <property type="entry name" value="TonB-dep_rcpt-like"/>
</dbReference>
<dbReference type="EMBL" id="NTJZ01000002">
    <property type="protein sequence ID" value="PDH35053.1"/>
    <property type="molecule type" value="Genomic_DNA"/>
</dbReference>
<dbReference type="InterPro" id="IPR012910">
    <property type="entry name" value="Plug_dom"/>
</dbReference>
<name>A0A2A5WFG7_9GAMM</name>
<evidence type="ECO:0000313" key="16">
    <source>
        <dbReference type="EMBL" id="PDH35053.1"/>
    </source>
</evidence>
<keyword evidence="8 11" id="KW-0472">Membrane</keyword>
<evidence type="ECO:0000256" key="2">
    <source>
        <dbReference type="ARBA" id="ARBA00008143"/>
    </source>
</evidence>
<keyword evidence="10 11" id="KW-0998">Cell outer membrane</keyword>
<keyword evidence="4 11" id="KW-1134">Transmembrane beta strand</keyword>
<reference evidence="16 17" key="1">
    <citation type="submission" date="2017-08" db="EMBL/GenBank/DDBJ databases">
        <title>Fine stratification of microbial communities through a metagenomic profile of the photic zone.</title>
        <authorList>
            <person name="Haro-Moreno J.M."/>
            <person name="Lopez-Perez M."/>
            <person name="De La Torre J."/>
            <person name="Picazo A."/>
            <person name="Camacho A."/>
            <person name="Rodriguez-Valera F."/>
        </authorList>
    </citation>
    <scope>NUCLEOTIDE SEQUENCE [LARGE SCALE GENOMIC DNA]</scope>
    <source>
        <strain evidence="16">MED-G28</strain>
    </source>
</reference>
<evidence type="ECO:0000256" key="8">
    <source>
        <dbReference type="ARBA" id="ARBA00023136"/>
    </source>
</evidence>
<accession>A0A2A5WFG7</accession>
<evidence type="ECO:0000256" key="12">
    <source>
        <dbReference type="RuleBase" id="RU003357"/>
    </source>
</evidence>
<comment type="caution">
    <text evidence="16">The sequence shown here is derived from an EMBL/GenBank/DDBJ whole genome shotgun (WGS) entry which is preliminary data.</text>
</comment>
<evidence type="ECO:0000313" key="17">
    <source>
        <dbReference type="Proteomes" id="UP000219329"/>
    </source>
</evidence>
<dbReference type="SUPFAM" id="SSF56935">
    <property type="entry name" value="Porins"/>
    <property type="match status" value="1"/>
</dbReference>
<comment type="similarity">
    <text evidence="2">Belongs to the TonB-dependent receptor family. Hemoglobin/haptoglobin binding protein subfamily.</text>
</comment>
<dbReference type="PANTHER" id="PTHR30069:SF29">
    <property type="entry name" value="HEMOGLOBIN AND HEMOGLOBIN-HAPTOGLOBIN-BINDING PROTEIN 1-RELATED"/>
    <property type="match status" value="1"/>
</dbReference>
<dbReference type="AlphaFoldDB" id="A0A2A5WFG7"/>
<dbReference type="PROSITE" id="PS52016">
    <property type="entry name" value="TONB_DEPENDENT_REC_3"/>
    <property type="match status" value="1"/>
</dbReference>
<keyword evidence="9" id="KW-0675">Receptor</keyword>
<dbReference type="GO" id="GO:0044718">
    <property type="term" value="P:siderophore transmembrane transport"/>
    <property type="evidence" value="ECO:0007669"/>
    <property type="project" value="TreeGrafter"/>
</dbReference>
<dbReference type="PANTHER" id="PTHR30069">
    <property type="entry name" value="TONB-DEPENDENT OUTER MEMBRANE RECEPTOR"/>
    <property type="match status" value="1"/>
</dbReference>
<evidence type="ECO:0000256" key="11">
    <source>
        <dbReference type="PROSITE-ProRule" id="PRU01360"/>
    </source>
</evidence>
<evidence type="ECO:0000256" key="4">
    <source>
        <dbReference type="ARBA" id="ARBA00022452"/>
    </source>
</evidence>
<dbReference type="Proteomes" id="UP000219329">
    <property type="component" value="Unassembled WGS sequence"/>
</dbReference>
<evidence type="ECO:0000256" key="6">
    <source>
        <dbReference type="ARBA" id="ARBA00022729"/>
    </source>
</evidence>
<dbReference type="GO" id="GO:0015344">
    <property type="term" value="F:siderophore uptake transmembrane transporter activity"/>
    <property type="evidence" value="ECO:0007669"/>
    <property type="project" value="TreeGrafter"/>
</dbReference>
<dbReference type="InterPro" id="IPR000531">
    <property type="entry name" value="Beta-barrel_TonB"/>
</dbReference>
<gene>
    <name evidence="16" type="ORF">CNF02_03225</name>
</gene>
<evidence type="ECO:0000259" key="15">
    <source>
        <dbReference type="Pfam" id="PF07715"/>
    </source>
</evidence>
<keyword evidence="6 13" id="KW-0732">Signal</keyword>
<protein>
    <recommendedName>
        <fullName evidence="18">TonB-dependent receptor</fullName>
    </recommendedName>
</protein>
<evidence type="ECO:0000259" key="14">
    <source>
        <dbReference type="Pfam" id="PF00593"/>
    </source>
</evidence>
<keyword evidence="7 12" id="KW-0798">TonB box</keyword>
<organism evidence="16 17">
    <name type="scientific">OM182 bacterium MED-G28</name>
    <dbReference type="NCBI Taxonomy" id="1986256"/>
    <lineage>
        <taxon>Bacteria</taxon>
        <taxon>Pseudomonadati</taxon>
        <taxon>Pseudomonadota</taxon>
        <taxon>Gammaproteobacteria</taxon>
        <taxon>OMG group</taxon>
        <taxon>OM182 clade</taxon>
    </lineage>
</organism>
<keyword evidence="3 11" id="KW-0813">Transport</keyword>
<dbReference type="Gene3D" id="2.40.170.20">
    <property type="entry name" value="TonB-dependent receptor, beta-barrel domain"/>
    <property type="match status" value="1"/>
</dbReference>
<dbReference type="Pfam" id="PF07715">
    <property type="entry name" value="Plug"/>
    <property type="match status" value="1"/>
</dbReference>
<keyword evidence="5 11" id="KW-0812">Transmembrane</keyword>
<evidence type="ECO:0000256" key="5">
    <source>
        <dbReference type="ARBA" id="ARBA00022692"/>
    </source>
</evidence>
<evidence type="ECO:0008006" key="18">
    <source>
        <dbReference type="Google" id="ProtNLM"/>
    </source>
</evidence>
<comment type="subcellular location">
    <subcellularLocation>
        <location evidence="1 11">Cell outer membrane</location>
        <topology evidence="1 11">Multi-pass membrane protein</topology>
    </subcellularLocation>
</comment>
<sequence length="618" mass="67787">MFVRKLVLIFSSITSGLFIPSQAQEPAQTETLEELVVVANRIPQPIRQIGTSVSVLTEDMLQAHGNFSLANILRQSPAIAVTRNGGMGATSALRIRGEEGFRTLTLLDGLKISDPSAPQVFTPFEHILSSGVSRVEILRGPQGLSYGADAGGVISINSKPTDPGVSVILDGQSGSRSTELGNLHLAAANDSIDFSLSATEFETGGYNVRASDTVLADNDGYENSTVHARLGTNLSENFRLQLVHRNVEGKTQYDGCFVGVTAYDCDSIYELEATRLSLDYSSSSFSHSLAYSESRTERDDFALGSLSFGSSGELNRIEYVGSATNLPGFDLVYGVDFEEEVNGSLKRDNDGAYLEFLSDFSDNFFMTAGIRRDENDDFGSHSSYRIATAYLFTLNASVIKLKGSYGSGFRAPSLFEIDYNAGPFAFPPAAGLLLSEEQSAGFEYGIEYRTGSTRFEIVRFDQEVEDALFFDLAGFSGYLQDSGTSTSDGIEFSGTITVSESLNFSANYTHNETERPNGMQRLRRPEQLANLGINFTSFSEKFRLSTFYRVSHDSVDEQFGSPIDLDDFEVLDISASYRVSENILLYARLENVLDETYQEVLDFISPDRASYIGIRLNF</sequence>
<feature type="domain" description="TonB-dependent receptor plug" evidence="15">
    <location>
        <begin position="46"/>
        <end position="152"/>
    </location>
</feature>
<evidence type="ECO:0000256" key="3">
    <source>
        <dbReference type="ARBA" id="ARBA00022448"/>
    </source>
</evidence>
<feature type="domain" description="TonB-dependent receptor-like beta-barrel" evidence="14">
    <location>
        <begin position="198"/>
        <end position="592"/>
    </location>
</feature>
<dbReference type="Gene3D" id="2.170.130.10">
    <property type="entry name" value="TonB-dependent receptor, plug domain"/>
    <property type="match status" value="1"/>
</dbReference>
<evidence type="ECO:0000256" key="13">
    <source>
        <dbReference type="SAM" id="SignalP"/>
    </source>
</evidence>
<feature type="chain" id="PRO_5012675716" description="TonB-dependent receptor" evidence="13">
    <location>
        <begin position="24"/>
        <end position="618"/>
    </location>
</feature>
<feature type="signal peptide" evidence="13">
    <location>
        <begin position="1"/>
        <end position="23"/>
    </location>
</feature>
<dbReference type="InterPro" id="IPR037066">
    <property type="entry name" value="Plug_dom_sf"/>
</dbReference>
<evidence type="ECO:0000256" key="7">
    <source>
        <dbReference type="ARBA" id="ARBA00023077"/>
    </source>
</evidence>
<dbReference type="GO" id="GO:0009279">
    <property type="term" value="C:cell outer membrane"/>
    <property type="evidence" value="ECO:0007669"/>
    <property type="project" value="UniProtKB-SubCell"/>
</dbReference>
<evidence type="ECO:0000256" key="10">
    <source>
        <dbReference type="ARBA" id="ARBA00023237"/>
    </source>
</evidence>
<proteinExistence type="inferred from homology"/>
<dbReference type="Pfam" id="PF00593">
    <property type="entry name" value="TonB_dep_Rec_b-barrel"/>
    <property type="match status" value="1"/>
</dbReference>
<evidence type="ECO:0000256" key="1">
    <source>
        <dbReference type="ARBA" id="ARBA00004571"/>
    </source>
</evidence>
<evidence type="ECO:0000256" key="9">
    <source>
        <dbReference type="ARBA" id="ARBA00023170"/>
    </source>
</evidence>
<dbReference type="InterPro" id="IPR036942">
    <property type="entry name" value="Beta-barrel_TonB_sf"/>
</dbReference>